<reference evidence="7 8" key="1">
    <citation type="submission" date="2024-02" db="EMBL/GenBank/DDBJ databases">
        <authorList>
            <person name="Vignale AGUSTIN F."/>
            <person name="Sosa J E."/>
            <person name="Modenutti C."/>
        </authorList>
    </citation>
    <scope>NUCLEOTIDE SEQUENCE [LARGE SCALE GENOMIC DNA]</scope>
</reference>
<comment type="subcellular location">
    <subcellularLocation>
        <location evidence="1">Membrane</location>
        <topology evidence="1">Multi-pass membrane protein</topology>
    </subcellularLocation>
</comment>
<evidence type="ECO:0000313" key="8">
    <source>
        <dbReference type="Proteomes" id="UP001642360"/>
    </source>
</evidence>
<sequence>MGFWPSVGSVDLSAYKLGFGDFVHAFFSLIVFSVVALLDNNTVHCYYHSFESTDKVLLLALPPVLGAISSSIFVMFSNKRNGVGYTLTPSTSRGSVPKEP</sequence>
<keyword evidence="5 6" id="KW-0472">Membrane</keyword>
<comment type="caution">
    <text evidence="7">The sequence shown here is derived from an EMBL/GenBank/DDBJ whole genome shotgun (WGS) entry which is preliminary data.</text>
</comment>
<keyword evidence="3 6" id="KW-0812">Transmembrane</keyword>
<keyword evidence="4 6" id="KW-1133">Transmembrane helix</keyword>
<keyword evidence="8" id="KW-1185">Reference proteome</keyword>
<accession>A0ABC8SXJ1</accession>
<dbReference type="Pfam" id="PF05078">
    <property type="entry name" value="DUF679"/>
    <property type="match status" value="1"/>
</dbReference>
<comment type="similarity">
    <text evidence="2">Belongs to the plant DMP1 protein family.</text>
</comment>
<name>A0ABC8SXJ1_9AQUA</name>
<evidence type="ECO:0000256" key="6">
    <source>
        <dbReference type="SAM" id="Phobius"/>
    </source>
</evidence>
<dbReference type="EMBL" id="CAUOFW020003758">
    <property type="protein sequence ID" value="CAK9161917.1"/>
    <property type="molecule type" value="Genomic_DNA"/>
</dbReference>
<evidence type="ECO:0000256" key="3">
    <source>
        <dbReference type="ARBA" id="ARBA00022692"/>
    </source>
</evidence>
<dbReference type="PANTHER" id="PTHR31621">
    <property type="entry name" value="PROTEIN DMP3"/>
    <property type="match status" value="1"/>
</dbReference>
<evidence type="ECO:0000313" key="7">
    <source>
        <dbReference type="EMBL" id="CAK9161917.1"/>
    </source>
</evidence>
<evidence type="ECO:0000256" key="1">
    <source>
        <dbReference type="ARBA" id="ARBA00004141"/>
    </source>
</evidence>
<dbReference type="PANTHER" id="PTHR31621:SF66">
    <property type="entry name" value="PROTEIN DMP2"/>
    <property type="match status" value="1"/>
</dbReference>
<organism evidence="7 8">
    <name type="scientific">Ilex paraguariensis</name>
    <name type="common">yerba mate</name>
    <dbReference type="NCBI Taxonomy" id="185542"/>
    <lineage>
        <taxon>Eukaryota</taxon>
        <taxon>Viridiplantae</taxon>
        <taxon>Streptophyta</taxon>
        <taxon>Embryophyta</taxon>
        <taxon>Tracheophyta</taxon>
        <taxon>Spermatophyta</taxon>
        <taxon>Magnoliopsida</taxon>
        <taxon>eudicotyledons</taxon>
        <taxon>Gunneridae</taxon>
        <taxon>Pentapetalae</taxon>
        <taxon>asterids</taxon>
        <taxon>campanulids</taxon>
        <taxon>Aquifoliales</taxon>
        <taxon>Aquifoliaceae</taxon>
        <taxon>Ilex</taxon>
    </lineage>
</organism>
<dbReference type="InterPro" id="IPR007770">
    <property type="entry name" value="DMP"/>
</dbReference>
<evidence type="ECO:0000256" key="4">
    <source>
        <dbReference type="ARBA" id="ARBA00022989"/>
    </source>
</evidence>
<dbReference type="AlphaFoldDB" id="A0ABC8SXJ1"/>
<feature type="transmembrane region" description="Helical" evidence="6">
    <location>
        <begin position="56"/>
        <end position="76"/>
    </location>
</feature>
<dbReference type="Proteomes" id="UP001642360">
    <property type="component" value="Unassembled WGS sequence"/>
</dbReference>
<dbReference type="GO" id="GO:0016020">
    <property type="term" value="C:membrane"/>
    <property type="evidence" value="ECO:0007669"/>
    <property type="project" value="UniProtKB-SubCell"/>
</dbReference>
<dbReference type="GO" id="GO:0005737">
    <property type="term" value="C:cytoplasm"/>
    <property type="evidence" value="ECO:0007669"/>
    <property type="project" value="UniProtKB-ARBA"/>
</dbReference>
<proteinExistence type="inferred from homology"/>
<evidence type="ECO:0000256" key="5">
    <source>
        <dbReference type="ARBA" id="ARBA00023136"/>
    </source>
</evidence>
<gene>
    <name evidence="7" type="ORF">ILEXP_LOCUS30743</name>
</gene>
<feature type="transmembrane region" description="Helical" evidence="6">
    <location>
        <begin position="12"/>
        <end position="36"/>
    </location>
</feature>
<protein>
    <submittedName>
        <fullName evidence="7">Uncharacterized protein</fullName>
    </submittedName>
</protein>
<evidence type="ECO:0000256" key="2">
    <source>
        <dbReference type="ARBA" id="ARBA00008707"/>
    </source>
</evidence>